<dbReference type="RefSeq" id="XP_001417442.1">
    <property type="nucleotide sequence ID" value="XM_001417405.1"/>
</dbReference>
<dbReference type="Proteomes" id="UP000001568">
    <property type="component" value="Chromosome 4"/>
</dbReference>
<evidence type="ECO:0000256" key="7">
    <source>
        <dbReference type="ARBA" id="ARBA00022824"/>
    </source>
</evidence>
<evidence type="ECO:0000256" key="3">
    <source>
        <dbReference type="ARBA" id="ARBA00007063"/>
    </source>
</evidence>
<feature type="transmembrane region" description="Helical" evidence="10">
    <location>
        <begin position="136"/>
        <end position="161"/>
    </location>
</feature>
<evidence type="ECO:0000256" key="10">
    <source>
        <dbReference type="RuleBase" id="RU363075"/>
    </source>
</evidence>
<dbReference type="AlphaFoldDB" id="A4RVM2"/>
<evidence type="ECO:0000256" key="4">
    <source>
        <dbReference type="ARBA" id="ARBA00022676"/>
    </source>
</evidence>
<dbReference type="PANTHER" id="PTHR22760">
    <property type="entry name" value="GLYCOSYLTRANSFERASE"/>
    <property type="match status" value="1"/>
</dbReference>
<dbReference type="OMA" id="PRDMHAK"/>
<keyword evidence="9 10" id="KW-0472">Membrane</keyword>
<comment type="subcellular location">
    <subcellularLocation>
        <location evidence="1 10">Endoplasmic reticulum membrane</location>
        <topology evidence="1 10">Multi-pass membrane protein</topology>
    </subcellularLocation>
</comment>
<feature type="transmembrane region" description="Helical" evidence="10">
    <location>
        <begin position="296"/>
        <end position="314"/>
    </location>
</feature>
<dbReference type="GeneID" id="5001305"/>
<keyword evidence="8 10" id="KW-1133">Transmembrane helix</keyword>
<dbReference type="GO" id="GO:0006487">
    <property type="term" value="P:protein N-linked glycosylation"/>
    <property type="evidence" value="ECO:0007669"/>
    <property type="project" value="TreeGrafter"/>
</dbReference>
<accession>A4RVM2</accession>
<evidence type="ECO:0000256" key="11">
    <source>
        <dbReference type="SAM" id="SignalP"/>
    </source>
</evidence>
<keyword evidence="6 10" id="KW-0812">Transmembrane</keyword>
<evidence type="ECO:0000256" key="6">
    <source>
        <dbReference type="ARBA" id="ARBA00022692"/>
    </source>
</evidence>
<evidence type="ECO:0000313" key="13">
    <source>
        <dbReference type="Proteomes" id="UP000001568"/>
    </source>
</evidence>
<evidence type="ECO:0000313" key="12">
    <source>
        <dbReference type="EMBL" id="ABO95735.1"/>
    </source>
</evidence>
<organism evidence="12 13">
    <name type="scientific">Ostreococcus lucimarinus (strain CCE9901)</name>
    <dbReference type="NCBI Taxonomy" id="436017"/>
    <lineage>
        <taxon>Eukaryota</taxon>
        <taxon>Viridiplantae</taxon>
        <taxon>Chlorophyta</taxon>
        <taxon>Mamiellophyceae</taxon>
        <taxon>Mamiellales</taxon>
        <taxon>Bathycoccaceae</taxon>
        <taxon>Ostreococcus</taxon>
    </lineage>
</organism>
<keyword evidence="4 10" id="KW-0328">Glycosyltransferase</keyword>
<dbReference type="InterPro" id="IPR005599">
    <property type="entry name" value="GPI_mannosylTrfase"/>
</dbReference>
<dbReference type="Pfam" id="PF03901">
    <property type="entry name" value="Glyco_transf_22"/>
    <property type="match status" value="1"/>
</dbReference>
<protein>
    <recommendedName>
        <fullName evidence="10">Mannosyltransferase</fullName>
        <ecNumber evidence="10">2.4.1.-</ecNumber>
    </recommendedName>
</protein>
<proteinExistence type="inferred from homology"/>
<dbReference type="eggNOG" id="KOG2515">
    <property type="taxonomic scope" value="Eukaryota"/>
</dbReference>
<gene>
    <name evidence="12" type="ORF">OSTLU_49335</name>
</gene>
<evidence type="ECO:0000256" key="1">
    <source>
        <dbReference type="ARBA" id="ARBA00004477"/>
    </source>
</evidence>
<dbReference type="OrthoDB" id="497541at2759"/>
<comment type="pathway">
    <text evidence="2">Protein modification; protein glycosylation.</text>
</comment>
<dbReference type="KEGG" id="olu:OSTLU_49335"/>
<dbReference type="GO" id="GO:0005789">
    <property type="term" value="C:endoplasmic reticulum membrane"/>
    <property type="evidence" value="ECO:0007669"/>
    <property type="project" value="UniProtKB-SubCell"/>
</dbReference>
<evidence type="ECO:0000256" key="2">
    <source>
        <dbReference type="ARBA" id="ARBA00004922"/>
    </source>
</evidence>
<feature type="transmembrane region" description="Helical" evidence="10">
    <location>
        <begin position="360"/>
        <end position="378"/>
    </location>
</feature>
<dbReference type="CAZy" id="GT22">
    <property type="family name" value="Glycosyltransferase Family 22"/>
</dbReference>
<keyword evidence="5" id="KW-0808">Transferase</keyword>
<feature type="transmembrane region" description="Helical" evidence="10">
    <location>
        <begin position="168"/>
        <end position="192"/>
    </location>
</feature>
<dbReference type="UniPathway" id="UPA00378"/>
<dbReference type="GO" id="GO:0036503">
    <property type="term" value="P:ERAD pathway"/>
    <property type="evidence" value="ECO:0007669"/>
    <property type="project" value="EnsemblPlants"/>
</dbReference>
<feature type="transmembrane region" description="Helical" evidence="10">
    <location>
        <begin position="269"/>
        <end position="290"/>
    </location>
</feature>
<dbReference type="STRING" id="436017.A4RVM2"/>
<evidence type="ECO:0000256" key="5">
    <source>
        <dbReference type="ARBA" id="ARBA00022679"/>
    </source>
</evidence>
<keyword evidence="7 10" id="KW-0256">Endoplasmic reticulum</keyword>
<feature type="transmembrane region" description="Helical" evidence="10">
    <location>
        <begin position="321"/>
        <end position="340"/>
    </location>
</feature>
<dbReference type="HOGENOM" id="CLU_018152_1_1_1"/>
<evidence type="ECO:0000256" key="9">
    <source>
        <dbReference type="ARBA" id="ARBA00023136"/>
    </source>
</evidence>
<keyword evidence="11" id="KW-0732">Signal</keyword>
<dbReference type="GO" id="GO:0000026">
    <property type="term" value="F:alpha-1,2-mannosyltransferase activity"/>
    <property type="evidence" value="ECO:0007669"/>
    <property type="project" value="EnsemblPlants"/>
</dbReference>
<feature type="transmembrane region" description="Helical" evidence="10">
    <location>
        <begin position="198"/>
        <end position="221"/>
    </location>
</feature>
<name>A4RVM2_OSTLU</name>
<feature type="signal peptide" evidence="11">
    <location>
        <begin position="1"/>
        <end position="29"/>
    </location>
</feature>
<sequence length="573" mass="61893">MRAPRERDAFATALCVIVAFRALGAIVNATTFDCDEAFNYWEPLHALTHGHGLQTWEHGSAYALRSYAYLFLHYAPVRAARWALGEDAGRAAFACGRGTLGLASACAEAALVSAVRARKALVGSVLMMILATSSGMAIASTAMLPSSFAMTCVTAACAATLRGEHRRACVACVVAVVFGWPFSGIAVVPFGLCAVHAIGFWAVFGCVVAATAISAAISVACDTYMYNDISRSGGWKIVSSVYNLLKYNVASGKSDLYGTESATFYAKNLALNFQLAAALAIFAPFAIRAYRNNWRAMIAVCSPFPIVTAFFTWIPHKEERFLYMIYPCLCLSAAITVGALAESALGLNAHAFGKSRVVKLGVVVGVCGCVLTVMVLSLSRTAALLQYYGAPAKMYHALPMPSSRANGNAWPAWLAEEFAAGGDDATVDVCVGDEWYRFPSSYHFPSNKYRLRFLKAGFDGALPMPFDFSKGGTAHTPEGLNDDNRAHPNQYVDPSSCRFLVEAEFERGNAHSASKDFVPGEWIDVAVEKFIDPSRSPTLTRVFYIPGYSEKKNAYVDYKLKRRARAPTSPTDA</sequence>
<evidence type="ECO:0000256" key="8">
    <source>
        <dbReference type="ARBA" id="ARBA00022989"/>
    </source>
</evidence>
<comment type="similarity">
    <text evidence="3 10">Belongs to the glycosyltransferase 22 family.</text>
</comment>
<dbReference type="EC" id="2.4.1.-" evidence="10"/>
<reference evidence="12 13" key="1">
    <citation type="journal article" date="2007" name="Proc. Natl. Acad. Sci. U.S.A.">
        <title>The tiny eukaryote Ostreococcus provides genomic insights into the paradox of plankton speciation.</title>
        <authorList>
            <person name="Palenik B."/>
            <person name="Grimwood J."/>
            <person name="Aerts A."/>
            <person name="Rouze P."/>
            <person name="Salamov A."/>
            <person name="Putnam N."/>
            <person name="Dupont C."/>
            <person name="Jorgensen R."/>
            <person name="Derelle E."/>
            <person name="Rombauts S."/>
            <person name="Zhou K."/>
            <person name="Otillar R."/>
            <person name="Merchant S.S."/>
            <person name="Podell S."/>
            <person name="Gaasterland T."/>
            <person name="Napoli C."/>
            <person name="Gendler K."/>
            <person name="Manuell A."/>
            <person name="Tai V."/>
            <person name="Vallon O."/>
            <person name="Piganeau G."/>
            <person name="Jancek S."/>
            <person name="Heijde M."/>
            <person name="Jabbari K."/>
            <person name="Bowler C."/>
            <person name="Lohr M."/>
            <person name="Robbens S."/>
            <person name="Werner G."/>
            <person name="Dubchak I."/>
            <person name="Pazour G.J."/>
            <person name="Ren Q."/>
            <person name="Paulsen I."/>
            <person name="Delwiche C."/>
            <person name="Schmutz J."/>
            <person name="Rokhsar D."/>
            <person name="Van de Peer Y."/>
            <person name="Moreau H."/>
            <person name="Grigoriev I.V."/>
        </authorList>
    </citation>
    <scope>NUCLEOTIDE SEQUENCE [LARGE SCALE GENOMIC DNA]</scope>
    <source>
        <strain evidence="12 13">CCE9901</strain>
    </source>
</reference>
<dbReference type="PANTHER" id="PTHR22760:SF2">
    <property type="entry name" value="ALPHA-1,2-MANNOSYLTRANSFERASE ALG9"/>
    <property type="match status" value="1"/>
</dbReference>
<feature type="chain" id="PRO_5002672930" description="Mannosyltransferase" evidence="11">
    <location>
        <begin position="30"/>
        <end position="573"/>
    </location>
</feature>
<keyword evidence="13" id="KW-1185">Reference proteome</keyword>
<dbReference type="EMBL" id="CP000584">
    <property type="protein sequence ID" value="ABO95735.1"/>
    <property type="molecule type" value="Genomic_DNA"/>
</dbReference>
<dbReference type="Gramene" id="ABO95735">
    <property type="protein sequence ID" value="ABO95735"/>
    <property type="gene ID" value="OSTLU_49335"/>
</dbReference>